<feature type="region of interest" description="Disordered" evidence="1">
    <location>
        <begin position="137"/>
        <end position="164"/>
    </location>
</feature>
<dbReference type="Proteomes" id="UP001283361">
    <property type="component" value="Unassembled WGS sequence"/>
</dbReference>
<comment type="caution">
    <text evidence="2">The sequence shown here is derived from an EMBL/GenBank/DDBJ whole genome shotgun (WGS) entry which is preliminary data.</text>
</comment>
<evidence type="ECO:0000313" key="2">
    <source>
        <dbReference type="EMBL" id="KAK3801668.1"/>
    </source>
</evidence>
<accession>A0AAE1B8I4</accession>
<evidence type="ECO:0000313" key="3">
    <source>
        <dbReference type="Proteomes" id="UP001283361"/>
    </source>
</evidence>
<evidence type="ECO:0000256" key="1">
    <source>
        <dbReference type="SAM" id="MobiDB-lite"/>
    </source>
</evidence>
<feature type="compositionally biased region" description="Polar residues" evidence="1">
    <location>
        <begin position="138"/>
        <end position="157"/>
    </location>
</feature>
<proteinExistence type="predicted"/>
<dbReference type="AlphaFoldDB" id="A0AAE1B8I4"/>
<reference evidence="2" key="1">
    <citation type="journal article" date="2023" name="G3 (Bethesda)">
        <title>A reference genome for the long-term kleptoplast-retaining sea slug Elysia crispata morphotype clarki.</title>
        <authorList>
            <person name="Eastman K.E."/>
            <person name="Pendleton A.L."/>
            <person name="Shaikh M.A."/>
            <person name="Suttiyut T."/>
            <person name="Ogas R."/>
            <person name="Tomko P."/>
            <person name="Gavelis G."/>
            <person name="Widhalm J.R."/>
            <person name="Wisecaver J.H."/>
        </authorList>
    </citation>
    <scope>NUCLEOTIDE SEQUENCE</scope>
    <source>
        <strain evidence="2">ECLA1</strain>
    </source>
</reference>
<organism evidence="2 3">
    <name type="scientific">Elysia crispata</name>
    <name type="common">lettuce slug</name>
    <dbReference type="NCBI Taxonomy" id="231223"/>
    <lineage>
        <taxon>Eukaryota</taxon>
        <taxon>Metazoa</taxon>
        <taxon>Spiralia</taxon>
        <taxon>Lophotrochozoa</taxon>
        <taxon>Mollusca</taxon>
        <taxon>Gastropoda</taxon>
        <taxon>Heterobranchia</taxon>
        <taxon>Euthyneura</taxon>
        <taxon>Panpulmonata</taxon>
        <taxon>Sacoglossa</taxon>
        <taxon>Placobranchoidea</taxon>
        <taxon>Plakobranchidae</taxon>
        <taxon>Elysia</taxon>
    </lineage>
</organism>
<keyword evidence="3" id="KW-1185">Reference proteome</keyword>
<name>A0AAE1B8I4_9GAST</name>
<protein>
    <submittedName>
        <fullName evidence="2">Uncharacterized protein</fullName>
    </submittedName>
</protein>
<feature type="region of interest" description="Disordered" evidence="1">
    <location>
        <begin position="79"/>
        <end position="103"/>
    </location>
</feature>
<gene>
    <name evidence="2" type="ORF">RRG08_033855</name>
</gene>
<sequence length="164" mass="19550">MASTLRRNEGPFKFRQTDRRPGLLDETLVKSRSVPREQNHRLLLQDTPAVGKIRDESHFLTLSNPNPLLTSRTERSVPRRYFPPRRHGNVHQDGLTRHRIRHQQRRGRERLLLVLSFNNDRRLRPLTSRSWGIHEWPASSQNQQRTRQPLQTLNRNYGRSERTQ</sequence>
<dbReference type="EMBL" id="JAWDGP010000286">
    <property type="protein sequence ID" value="KAK3801668.1"/>
    <property type="molecule type" value="Genomic_DNA"/>
</dbReference>